<dbReference type="STRING" id="161899.CSING_05040"/>
<dbReference type="SUPFAM" id="SSF46785">
    <property type="entry name" value="Winged helix' DNA-binding domain"/>
    <property type="match status" value="1"/>
</dbReference>
<name>A0A0B6EPY3_9CORY</name>
<dbReference type="Pfam" id="PF00392">
    <property type="entry name" value="GntR"/>
    <property type="match status" value="1"/>
</dbReference>
<keyword evidence="2" id="KW-0238">DNA-binding</keyword>
<dbReference type="Pfam" id="PF07729">
    <property type="entry name" value="FCD"/>
    <property type="match status" value="1"/>
</dbReference>
<dbReference type="InterPro" id="IPR000524">
    <property type="entry name" value="Tscrpt_reg_HTH_GntR"/>
</dbReference>
<dbReference type="InterPro" id="IPR036388">
    <property type="entry name" value="WH-like_DNA-bd_sf"/>
</dbReference>
<dbReference type="GO" id="GO:0003677">
    <property type="term" value="F:DNA binding"/>
    <property type="evidence" value="ECO:0007669"/>
    <property type="project" value="UniProtKB-KW"/>
</dbReference>
<dbReference type="InterPro" id="IPR008920">
    <property type="entry name" value="TF_FadR/GntR_C"/>
</dbReference>
<feature type="domain" description="HTH gntR-type" evidence="4">
    <location>
        <begin position="8"/>
        <end position="75"/>
    </location>
</feature>
<dbReference type="SUPFAM" id="SSF48008">
    <property type="entry name" value="GntR ligand-binding domain-like"/>
    <property type="match status" value="1"/>
</dbReference>
<dbReference type="OrthoDB" id="3186208at2"/>
<dbReference type="EMBL" id="CP010827">
    <property type="protein sequence ID" value="AJI78547.1"/>
    <property type="molecule type" value="Genomic_DNA"/>
</dbReference>
<keyword evidence="1" id="KW-0805">Transcription regulation</keyword>
<dbReference type="GO" id="GO:0003700">
    <property type="term" value="F:DNA-binding transcription factor activity"/>
    <property type="evidence" value="ECO:0007669"/>
    <property type="project" value="InterPro"/>
</dbReference>
<evidence type="ECO:0000259" key="4">
    <source>
        <dbReference type="PROSITE" id="PS50949"/>
    </source>
</evidence>
<dbReference type="InterPro" id="IPR011711">
    <property type="entry name" value="GntR_C"/>
</dbReference>
<dbReference type="PANTHER" id="PTHR43537">
    <property type="entry name" value="TRANSCRIPTIONAL REGULATOR, GNTR FAMILY"/>
    <property type="match status" value="1"/>
</dbReference>
<accession>A0A0B6EPY3</accession>
<dbReference type="RefSeq" id="WP_052471387.1">
    <property type="nucleotide sequence ID" value="NZ_CP010827.1"/>
</dbReference>
<reference evidence="5 6" key="1">
    <citation type="journal article" date="2015" name="Genome Announc.">
        <title>Complete Genome Sequence and Annotation of Corynebacterium singulare DSM 44357, Isolated from a Human Semen Specimen.</title>
        <authorList>
            <person name="Merten M."/>
            <person name="Brinkrolf K."/>
            <person name="Albersmeier A."/>
            <person name="Kutter Y."/>
            <person name="Ruckert C."/>
            <person name="Tauch A."/>
        </authorList>
    </citation>
    <scope>NUCLEOTIDE SEQUENCE [LARGE SCALE GENOMIC DNA]</scope>
    <source>
        <strain evidence="5">IBS B52218</strain>
    </source>
</reference>
<dbReference type="SMART" id="SM00345">
    <property type="entry name" value="HTH_GNTR"/>
    <property type="match status" value="1"/>
</dbReference>
<dbReference type="Gene3D" id="1.10.10.10">
    <property type="entry name" value="Winged helix-like DNA-binding domain superfamily/Winged helix DNA-binding domain"/>
    <property type="match status" value="1"/>
</dbReference>
<evidence type="ECO:0000256" key="3">
    <source>
        <dbReference type="ARBA" id="ARBA00023163"/>
    </source>
</evidence>
<dbReference type="HOGENOM" id="CLU_017584_5_5_11"/>
<dbReference type="PANTHER" id="PTHR43537:SF24">
    <property type="entry name" value="GLUCONATE OPERON TRANSCRIPTIONAL REPRESSOR"/>
    <property type="match status" value="1"/>
</dbReference>
<evidence type="ECO:0000256" key="2">
    <source>
        <dbReference type="ARBA" id="ARBA00023125"/>
    </source>
</evidence>
<keyword evidence="3" id="KW-0804">Transcription</keyword>
<dbReference type="AlphaFoldDB" id="A0A0B6EPY3"/>
<sequence>MSQPAPRISAANKAFNLISQNILAGKYLPGMILEEQFLVAETGVSRTPIREALFRLQADSYVELEARRGAQVKKITVVDLREVYETRLVIESAAMRRICDHCLPIPPTADAISRQQQAAKEDDDWVAFGGLDQEFHAEIVKAAGNTTLYNLYQSLRSLHVRIAIRAIQESPARAATINQEHHKILTSLRERDIDAALTCLKEHLMDVPEVINALSTG</sequence>
<evidence type="ECO:0000313" key="5">
    <source>
        <dbReference type="EMBL" id="AJI78547.1"/>
    </source>
</evidence>
<dbReference type="InterPro" id="IPR036390">
    <property type="entry name" value="WH_DNA-bd_sf"/>
</dbReference>
<protein>
    <submittedName>
        <fullName evidence="5">Transcriptional regulator</fullName>
    </submittedName>
</protein>
<evidence type="ECO:0000313" key="6">
    <source>
        <dbReference type="Proteomes" id="UP000031890"/>
    </source>
</evidence>
<gene>
    <name evidence="5" type="ORF">CSING_05040</name>
</gene>
<dbReference type="KEGG" id="csx:CSING_05040"/>
<proteinExistence type="predicted"/>
<organism evidence="5 6">
    <name type="scientific">Corynebacterium singulare</name>
    <dbReference type="NCBI Taxonomy" id="161899"/>
    <lineage>
        <taxon>Bacteria</taxon>
        <taxon>Bacillati</taxon>
        <taxon>Actinomycetota</taxon>
        <taxon>Actinomycetes</taxon>
        <taxon>Mycobacteriales</taxon>
        <taxon>Corynebacteriaceae</taxon>
        <taxon>Corynebacterium</taxon>
    </lineage>
</organism>
<dbReference type="PROSITE" id="PS50949">
    <property type="entry name" value="HTH_GNTR"/>
    <property type="match status" value="1"/>
</dbReference>
<dbReference type="SMART" id="SM00895">
    <property type="entry name" value="FCD"/>
    <property type="match status" value="1"/>
</dbReference>
<dbReference type="Gene3D" id="1.20.120.530">
    <property type="entry name" value="GntR ligand-binding domain-like"/>
    <property type="match status" value="1"/>
</dbReference>
<dbReference type="Proteomes" id="UP000031890">
    <property type="component" value="Chromosome"/>
</dbReference>
<evidence type="ECO:0000256" key="1">
    <source>
        <dbReference type="ARBA" id="ARBA00023015"/>
    </source>
</evidence>